<keyword evidence="3" id="KW-1185">Reference proteome</keyword>
<gene>
    <name evidence="2" type="ORF">V5799_034390</name>
</gene>
<sequence>MTDTMSQWLSSGPTAAVLTTVWTTRHVAVAFRSLCSDSSDRRHKRTMMGRNDPVVVGLPGCDGMDEKLDDEGLYDRNHCSASNDPHCQRTPPKERGKTKRQYRDDPGAVGWSGCSDMDRKGGRTG</sequence>
<accession>A0AAQ4DKL1</accession>
<protein>
    <submittedName>
        <fullName evidence="2">Uncharacterized protein</fullName>
    </submittedName>
</protein>
<dbReference type="Proteomes" id="UP001321473">
    <property type="component" value="Unassembled WGS sequence"/>
</dbReference>
<evidence type="ECO:0000256" key="1">
    <source>
        <dbReference type="SAM" id="MobiDB-lite"/>
    </source>
</evidence>
<feature type="compositionally biased region" description="Basic and acidic residues" evidence="1">
    <location>
        <begin position="116"/>
        <end position="125"/>
    </location>
</feature>
<reference evidence="2 3" key="1">
    <citation type="journal article" date="2023" name="Arcadia Sci">
        <title>De novo assembly of a long-read Amblyomma americanum tick genome.</title>
        <authorList>
            <person name="Chou S."/>
            <person name="Poskanzer K.E."/>
            <person name="Rollins M."/>
            <person name="Thuy-Boun P.S."/>
        </authorList>
    </citation>
    <scope>NUCLEOTIDE SEQUENCE [LARGE SCALE GENOMIC DNA]</scope>
    <source>
        <strain evidence="2">F_SG_1</strain>
        <tissue evidence="2">Salivary glands</tissue>
    </source>
</reference>
<name>A0AAQ4DKL1_AMBAM</name>
<proteinExistence type="predicted"/>
<dbReference type="EMBL" id="JARKHS020029609">
    <property type="protein sequence ID" value="KAK8763001.1"/>
    <property type="molecule type" value="Genomic_DNA"/>
</dbReference>
<feature type="compositionally biased region" description="Basic and acidic residues" evidence="1">
    <location>
        <begin position="91"/>
        <end position="106"/>
    </location>
</feature>
<dbReference type="AlphaFoldDB" id="A0AAQ4DKL1"/>
<comment type="caution">
    <text evidence="2">The sequence shown here is derived from an EMBL/GenBank/DDBJ whole genome shotgun (WGS) entry which is preliminary data.</text>
</comment>
<evidence type="ECO:0000313" key="2">
    <source>
        <dbReference type="EMBL" id="KAK8763001.1"/>
    </source>
</evidence>
<organism evidence="2 3">
    <name type="scientific">Amblyomma americanum</name>
    <name type="common">Lone star tick</name>
    <dbReference type="NCBI Taxonomy" id="6943"/>
    <lineage>
        <taxon>Eukaryota</taxon>
        <taxon>Metazoa</taxon>
        <taxon>Ecdysozoa</taxon>
        <taxon>Arthropoda</taxon>
        <taxon>Chelicerata</taxon>
        <taxon>Arachnida</taxon>
        <taxon>Acari</taxon>
        <taxon>Parasitiformes</taxon>
        <taxon>Ixodida</taxon>
        <taxon>Ixodoidea</taxon>
        <taxon>Ixodidae</taxon>
        <taxon>Amblyomminae</taxon>
        <taxon>Amblyomma</taxon>
    </lineage>
</organism>
<feature type="region of interest" description="Disordered" evidence="1">
    <location>
        <begin position="66"/>
        <end position="125"/>
    </location>
</feature>
<evidence type="ECO:0000313" key="3">
    <source>
        <dbReference type="Proteomes" id="UP001321473"/>
    </source>
</evidence>